<accession>A0A508X9W2</accession>
<proteinExistence type="predicted"/>
<feature type="signal peptide" evidence="1">
    <location>
        <begin position="1"/>
        <end position="19"/>
    </location>
</feature>
<name>A0A508X9W2_9HYPH</name>
<reference evidence="2 3" key="1">
    <citation type="submission" date="2019-06" db="EMBL/GenBank/DDBJ databases">
        <authorList>
            <person name="Le Quere A."/>
            <person name="Colella S."/>
        </authorList>
    </citation>
    <scope>NUCLEOTIDE SEQUENCE [LARGE SCALE GENOMIC DNA]</scope>
    <source>
        <strain evidence="2">EmedicaeMD41</strain>
    </source>
</reference>
<keyword evidence="1" id="KW-0732">Signal</keyword>
<feature type="chain" id="PRO_5021445002" evidence="1">
    <location>
        <begin position="20"/>
        <end position="168"/>
    </location>
</feature>
<evidence type="ECO:0000313" key="2">
    <source>
        <dbReference type="EMBL" id="VTZ64763.1"/>
    </source>
</evidence>
<dbReference type="Proteomes" id="UP000507954">
    <property type="component" value="Unassembled WGS sequence"/>
</dbReference>
<organism evidence="2 3">
    <name type="scientific">Sinorhizobium medicae</name>
    <dbReference type="NCBI Taxonomy" id="110321"/>
    <lineage>
        <taxon>Bacteria</taxon>
        <taxon>Pseudomonadati</taxon>
        <taxon>Pseudomonadota</taxon>
        <taxon>Alphaproteobacteria</taxon>
        <taxon>Hyphomicrobiales</taxon>
        <taxon>Rhizobiaceae</taxon>
        <taxon>Sinorhizobium/Ensifer group</taxon>
        <taxon>Sinorhizobium</taxon>
    </lineage>
</organism>
<dbReference type="NCBIfam" id="NF041110">
    <property type="entry name" value="HPE1_fam_CxxC"/>
    <property type="match status" value="1"/>
</dbReference>
<dbReference type="AlphaFoldDB" id="A0A508X9W2"/>
<sequence>MRSLLITAALVSAAGPTAASSIEDVTSGKAVNSSVATVSCADCPPLQPKKKHSYVVPELAPGTDRVEIKEIHGAVKSVRTEAWLGGSPVIFVNDASNEAIRAAAMKTGEQAVADRSATAFPPAISEISIDGTAKTASVATISQAMPVTASEAGGSRKIDPAAFDLRLN</sequence>
<protein>
    <submittedName>
        <fullName evidence="2">Uncharacterized protein</fullName>
    </submittedName>
</protein>
<evidence type="ECO:0000256" key="1">
    <source>
        <dbReference type="SAM" id="SignalP"/>
    </source>
</evidence>
<evidence type="ECO:0000313" key="3">
    <source>
        <dbReference type="Proteomes" id="UP000507954"/>
    </source>
</evidence>
<dbReference type="InterPro" id="IPR049748">
    <property type="entry name" value="HPE1-like_N_CxxC"/>
</dbReference>
<gene>
    <name evidence="2" type="ORF">EMEDMD4_70066</name>
</gene>
<dbReference type="EMBL" id="CABFNB010000139">
    <property type="protein sequence ID" value="VTZ64763.1"/>
    <property type="molecule type" value="Genomic_DNA"/>
</dbReference>
<dbReference type="RefSeq" id="WP_018208835.1">
    <property type="nucleotide sequence ID" value="NZ_CABFNB010000139.1"/>
</dbReference>